<accession>A0ABC9B3P1</accession>
<keyword evidence="11" id="KW-1133">Transmembrane helix</keyword>
<dbReference type="FunFam" id="3.30.200.20:FF:000043">
    <property type="entry name" value="Wall-associated receptor kinase 2"/>
    <property type="match status" value="1"/>
</dbReference>
<gene>
    <name evidence="20" type="ORF">URODEC1_LOCUS61252</name>
</gene>
<dbReference type="InterPro" id="IPR000719">
    <property type="entry name" value="Prot_kinase_dom"/>
</dbReference>
<dbReference type="PROSITE" id="PS00107">
    <property type="entry name" value="PROTEIN_KINASE_ATP"/>
    <property type="match status" value="1"/>
</dbReference>
<dbReference type="InterPro" id="IPR025287">
    <property type="entry name" value="WAK_GUB"/>
</dbReference>
<evidence type="ECO:0000256" key="11">
    <source>
        <dbReference type="ARBA" id="ARBA00022989"/>
    </source>
</evidence>
<sequence length="763" mass="83332">MKVQNCLHRWSSTLLLLVVAVVLVLPPQQLSSPFLAAAAPFGRPGRHCPTKCGDMSVPYPFGTTAGCSFPGFDLTCDSEHSPPRLLLGDGATGVEVTDIFLGNASMRVLTGAIVNHTSPSDPGAKGTWGLTGGGDDDRGSGPFVLSYHNNKFVTVGCNVQATLLWNGTQVVNGCSSFCSVDSQRHWQSGPSGAGCCSACSGNGCCKVTIPMYFPTYGVELNKVDQTHNPDPQQHGIVFIAEKGWIDGVWCQMIAPTGGQPPDLLSKVPVLLEWAMDSMTPAQPGIAADNSSRCPLNGIDSVCKSNYSYCIDKNSPFRSGYACQCLRGYDGNPYIDGGCQDVDECTDPDNYPCYGECTNTPGAYRCQCPRGFHGNSSVMHGCVKSSSGLSIAVGVVSGATLLVIASSTAFLIREVKTRRNKRIRQLFFKQNRGHLLQQLVHQRADIAERMIITLEELEKATNNFDKSRELGGGGHGTVYKGILSSQQVVAIKKSKIVIQREINEFINEVAILSQVNHRNIVKLIGCCLETEVPLLVYEFISNGTLHNCLHVEAPWSLPWRDRLRIAVEIARSLAYLHSFVSTPIIHRDIKSPNILLDDNLTVKLSDFGASRYILIDQEGMHTDVQGTLGYLDPMYQSTGRLTEKSDVYSFGVLLIELLTRKKPVSYRSSQGFGLVNHFVSLMNSQGNLNEILDPQVSREGDGEVVDITLLAQMCVKFSSEDRPTMREVEMILENIQAAKLYFSDITDDDRSSEGTNNLGSRSWD</sequence>
<dbReference type="Gene3D" id="1.10.510.10">
    <property type="entry name" value="Transferase(Phosphotransferase) domain 1"/>
    <property type="match status" value="1"/>
</dbReference>
<dbReference type="PROSITE" id="PS00108">
    <property type="entry name" value="PROTEIN_KINASE_ST"/>
    <property type="match status" value="1"/>
</dbReference>
<feature type="domain" description="EGF-like" evidence="19">
    <location>
        <begin position="340"/>
        <end position="377"/>
    </location>
</feature>
<name>A0ABC9B3P1_9POAL</name>
<evidence type="ECO:0000256" key="8">
    <source>
        <dbReference type="ARBA" id="ARBA00022741"/>
    </source>
</evidence>
<keyword evidence="4" id="KW-0808">Transferase</keyword>
<dbReference type="InterPro" id="IPR001881">
    <property type="entry name" value="EGF-like_Ca-bd_dom"/>
</dbReference>
<feature type="chain" id="PRO_5044757197" description="Protein kinase domain-containing protein" evidence="17">
    <location>
        <begin position="32"/>
        <end position="763"/>
    </location>
</feature>
<dbReference type="SMART" id="SM00181">
    <property type="entry name" value="EGF"/>
    <property type="match status" value="2"/>
</dbReference>
<dbReference type="InterPro" id="IPR009030">
    <property type="entry name" value="Growth_fac_rcpt_cys_sf"/>
</dbReference>
<protein>
    <recommendedName>
        <fullName evidence="22">Protein kinase domain-containing protein</fullName>
    </recommendedName>
</protein>
<dbReference type="Proteomes" id="UP001497457">
    <property type="component" value="Chromosome 24b"/>
</dbReference>
<dbReference type="InterPro" id="IPR049883">
    <property type="entry name" value="NOTCH1_EGF-like"/>
</dbReference>
<reference evidence="21" key="1">
    <citation type="submission" date="2024-06" db="EMBL/GenBank/DDBJ databases">
        <authorList>
            <person name="Ryan C."/>
        </authorList>
    </citation>
    <scope>NUCLEOTIDE SEQUENCE [LARGE SCALE GENOMIC DNA]</scope>
</reference>
<dbReference type="EMBL" id="OZ075134">
    <property type="protein sequence ID" value="CAL4992737.1"/>
    <property type="molecule type" value="Genomic_DNA"/>
</dbReference>
<comment type="subcellular location">
    <subcellularLocation>
        <location evidence="1">Membrane</location>
        <topology evidence="1">Single-pass type I membrane protein</topology>
    </subcellularLocation>
</comment>
<dbReference type="Gene3D" id="2.10.25.10">
    <property type="entry name" value="Laminin"/>
    <property type="match status" value="1"/>
</dbReference>
<dbReference type="InterPro" id="IPR045274">
    <property type="entry name" value="WAK-like"/>
</dbReference>
<dbReference type="CDD" id="cd12087">
    <property type="entry name" value="TM_EGFR-like"/>
    <property type="match status" value="1"/>
</dbReference>
<evidence type="ECO:0008006" key="22">
    <source>
        <dbReference type="Google" id="ProtNLM"/>
    </source>
</evidence>
<dbReference type="PROSITE" id="PS00010">
    <property type="entry name" value="ASX_HYDROXYL"/>
    <property type="match status" value="1"/>
</dbReference>
<keyword evidence="7" id="KW-0677">Repeat</keyword>
<keyword evidence="9" id="KW-0418">Kinase</keyword>
<proteinExistence type="predicted"/>
<dbReference type="SMART" id="SM00220">
    <property type="entry name" value="S_TKc"/>
    <property type="match status" value="1"/>
</dbReference>
<keyword evidence="5" id="KW-0812">Transmembrane</keyword>
<evidence type="ECO:0000256" key="2">
    <source>
        <dbReference type="ARBA" id="ARBA00022527"/>
    </source>
</evidence>
<dbReference type="Pfam" id="PF07645">
    <property type="entry name" value="EGF_CA"/>
    <property type="match status" value="1"/>
</dbReference>
<evidence type="ECO:0000256" key="12">
    <source>
        <dbReference type="ARBA" id="ARBA00023136"/>
    </source>
</evidence>
<keyword evidence="10 16" id="KW-0067">ATP-binding</keyword>
<dbReference type="PROSITE" id="PS50011">
    <property type="entry name" value="PROTEIN_KINASE_DOM"/>
    <property type="match status" value="1"/>
</dbReference>
<reference evidence="20 21" key="2">
    <citation type="submission" date="2024-10" db="EMBL/GenBank/DDBJ databases">
        <authorList>
            <person name="Ryan C."/>
        </authorList>
    </citation>
    <scope>NUCLEOTIDE SEQUENCE [LARGE SCALE GENOMIC DNA]</scope>
</reference>
<dbReference type="SUPFAM" id="SSF57184">
    <property type="entry name" value="Growth factor receptor domain"/>
    <property type="match status" value="1"/>
</dbReference>
<dbReference type="CDD" id="cd00054">
    <property type="entry name" value="EGF_CA"/>
    <property type="match status" value="1"/>
</dbReference>
<dbReference type="PANTHER" id="PTHR27005">
    <property type="entry name" value="WALL-ASSOCIATED RECEPTOR KINASE-LIKE 21"/>
    <property type="match status" value="1"/>
</dbReference>
<dbReference type="SMART" id="SM00179">
    <property type="entry name" value="EGF_CA"/>
    <property type="match status" value="1"/>
</dbReference>
<evidence type="ECO:0000256" key="15">
    <source>
        <dbReference type="PROSITE-ProRule" id="PRU00076"/>
    </source>
</evidence>
<dbReference type="Gene3D" id="3.30.200.20">
    <property type="entry name" value="Phosphorylase Kinase, domain 1"/>
    <property type="match status" value="1"/>
</dbReference>
<evidence type="ECO:0000313" key="20">
    <source>
        <dbReference type="EMBL" id="CAL4992737.1"/>
    </source>
</evidence>
<keyword evidence="6 17" id="KW-0732">Signal</keyword>
<evidence type="ECO:0000256" key="14">
    <source>
        <dbReference type="ARBA" id="ARBA00023180"/>
    </source>
</evidence>
<feature type="domain" description="Protein kinase" evidence="18">
    <location>
        <begin position="463"/>
        <end position="741"/>
    </location>
</feature>
<dbReference type="InterPro" id="IPR000742">
    <property type="entry name" value="EGF"/>
</dbReference>
<feature type="binding site" evidence="16">
    <location>
        <position position="492"/>
    </location>
    <ligand>
        <name>ATP</name>
        <dbReference type="ChEBI" id="CHEBI:30616"/>
    </ligand>
</feature>
<dbReference type="PROSITE" id="PS50026">
    <property type="entry name" value="EGF_3"/>
    <property type="match status" value="1"/>
</dbReference>
<evidence type="ECO:0000256" key="17">
    <source>
        <dbReference type="SAM" id="SignalP"/>
    </source>
</evidence>
<dbReference type="AlphaFoldDB" id="A0ABC9B3P1"/>
<dbReference type="PANTHER" id="PTHR27005:SF209">
    <property type="entry name" value="OS09G0561500 PROTEIN"/>
    <property type="match status" value="1"/>
</dbReference>
<organism evidence="20 21">
    <name type="scientific">Urochloa decumbens</name>
    <dbReference type="NCBI Taxonomy" id="240449"/>
    <lineage>
        <taxon>Eukaryota</taxon>
        <taxon>Viridiplantae</taxon>
        <taxon>Streptophyta</taxon>
        <taxon>Embryophyta</taxon>
        <taxon>Tracheophyta</taxon>
        <taxon>Spermatophyta</taxon>
        <taxon>Magnoliopsida</taxon>
        <taxon>Liliopsida</taxon>
        <taxon>Poales</taxon>
        <taxon>Poaceae</taxon>
        <taxon>PACMAD clade</taxon>
        <taxon>Panicoideae</taxon>
        <taxon>Panicodae</taxon>
        <taxon>Paniceae</taxon>
        <taxon>Melinidinae</taxon>
        <taxon>Urochloa</taxon>
    </lineage>
</organism>
<comment type="caution">
    <text evidence="15">Lacks conserved residue(s) required for the propagation of feature annotation.</text>
</comment>
<dbReference type="GO" id="GO:0004674">
    <property type="term" value="F:protein serine/threonine kinase activity"/>
    <property type="evidence" value="ECO:0007669"/>
    <property type="project" value="UniProtKB-KW"/>
</dbReference>
<keyword evidence="13" id="KW-1015">Disulfide bond</keyword>
<dbReference type="InterPro" id="IPR000152">
    <property type="entry name" value="EGF-type_Asp/Asn_hydroxyl_site"/>
</dbReference>
<evidence type="ECO:0000256" key="3">
    <source>
        <dbReference type="ARBA" id="ARBA00022536"/>
    </source>
</evidence>
<dbReference type="InterPro" id="IPR001245">
    <property type="entry name" value="Ser-Thr/Tyr_kinase_cat_dom"/>
</dbReference>
<keyword evidence="3 15" id="KW-0245">EGF-like domain</keyword>
<keyword evidence="12" id="KW-0472">Membrane</keyword>
<dbReference type="PROSITE" id="PS01187">
    <property type="entry name" value="EGF_CA"/>
    <property type="match status" value="1"/>
</dbReference>
<keyword evidence="8 16" id="KW-0547">Nucleotide-binding</keyword>
<evidence type="ECO:0000256" key="16">
    <source>
        <dbReference type="PROSITE-ProRule" id="PRU10141"/>
    </source>
</evidence>
<evidence type="ECO:0000313" key="21">
    <source>
        <dbReference type="Proteomes" id="UP001497457"/>
    </source>
</evidence>
<dbReference type="InterPro" id="IPR011009">
    <property type="entry name" value="Kinase-like_dom_sf"/>
</dbReference>
<evidence type="ECO:0000259" key="19">
    <source>
        <dbReference type="PROSITE" id="PS50026"/>
    </source>
</evidence>
<evidence type="ECO:0000256" key="13">
    <source>
        <dbReference type="ARBA" id="ARBA00023157"/>
    </source>
</evidence>
<evidence type="ECO:0000256" key="7">
    <source>
        <dbReference type="ARBA" id="ARBA00022737"/>
    </source>
</evidence>
<evidence type="ECO:0000256" key="6">
    <source>
        <dbReference type="ARBA" id="ARBA00022729"/>
    </source>
</evidence>
<keyword evidence="14" id="KW-0325">Glycoprotein</keyword>
<evidence type="ECO:0000256" key="5">
    <source>
        <dbReference type="ARBA" id="ARBA00022692"/>
    </source>
</evidence>
<evidence type="ECO:0000259" key="18">
    <source>
        <dbReference type="PROSITE" id="PS50011"/>
    </source>
</evidence>
<dbReference type="InterPro" id="IPR018097">
    <property type="entry name" value="EGF_Ca-bd_CS"/>
</dbReference>
<dbReference type="SUPFAM" id="SSF56112">
    <property type="entry name" value="Protein kinase-like (PK-like)"/>
    <property type="match status" value="1"/>
</dbReference>
<dbReference type="FunFam" id="2.10.25.10:FF:000355">
    <property type="entry name" value="Wall-associated receptor kinase 3"/>
    <property type="match status" value="1"/>
</dbReference>
<keyword evidence="2" id="KW-0723">Serine/threonine-protein kinase</keyword>
<feature type="signal peptide" evidence="17">
    <location>
        <begin position="1"/>
        <end position="31"/>
    </location>
</feature>
<evidence type="ECO:0000256" key="4">
    <source>
        <dbReference type="ARBA" id="ARBA00022679"/>
    </source>
</evidence>
<evidence type="ECO:0000256" key="1">
    <source>
        <dbReference type="ARBA" id="ARBA00004479"/>
    </source>
</evidence>
<keyword evidence="21" id="KW-1185">Reference proteome</keyword>
<dbReference type="InterPro" id="IPR008271">
    <property type="entry name" value="Ser/Thr_kinase_AS"/>
</dbReference>
<dbReference type="Pfam" id="PF07714">
    <property type="entry name" value="PK_Tyr_Ser-Thr"/>
    <property type="match status" value="1"/>
</dbReference>
<dbReference type="GO" id="GO:0016020">
    <property type="term" value="C:membrane"/>
    <property type="evidence" value="ECO:0007669"/>
    <property type="project" value="UniProtKB-SubCell"/>
</dbReference>
<dbReference type="Pfam" id="PF13947">
    <property type="entry name" value="GUB_WAK_bind"/>
    <property type="match status" value="1"/>
</dbReference>
<dbReference type="GO" id="GO:0005524">
    <property type="term" value="F:ATP binding"/>
    <property type="evidence" value="ECO:0007669"/>
    <property type="project" value="UniProtKB-UniRule"/>
</dbReference>
<dbReference type="InterPro" id="IPR017441">
    <property type="entry name" value="Protein_kinase_ATP_BS"/>
</dbReference>
<dbReference type="FunFam" id="1.10.510.10:FF:000084">
    <property type="entry name" value="Wall-associated receptor kinase 2"/>
    <property type="match status" value="1"/>
</dbReference>
<evidence type="ECO:0000256" key="9">
    <source>
        <dbReference type="ARBA" id="ARBA00022777"/>
    </source>
</evidence>
<evidence type="ECO:0000256" key="10">
    <source>
        <dbReference type="ARBA" id="ARBA00022840"/>
    </source>
</evidence>